<keyword evidence="1" id="KW-0805">Transcription regulation</keyword>
<reference evidence="5" key="1">
    <citation type="submission" date="2017-02" db="EMBL/GenBank/DDBJ databases">
        <authorList>
            <person name="Tafer H."/>
            <person name="Lopandic K."/>
        </authorList>
    </citation>
    <scope>NUCLEOTIDE SEQUENCE [LARGE SCALE GENOMIC DNA]</scope>
    <source>
        <strain evidence="5">CBS 366.77</strain>
    </source>
</reference>
<sequence length="377" mass="41472">MMGRSSSTSDTDFNIVEEQSLMSEYSGDGTGQSLSMIESTRAFLIMERTINKVYTKRMVSLGLLQSLAREVQEKSSMLPKSLRVTASPKAQETPSLSTQQFNLRNTHVSCSYYFAMMLLSRPFLITALRAKSLPHFTENPRSGSTNDGKGNDISSEINDGAVTCIDSAIAWTFVAVLVLSSAHFGRLDLQRPIEQTLHQADNILSCFAVNSPQARRYHLILKKLSKAAEEHWNQTNQKKPQSRTPYMPRLFQISPGNSEFTSNSFITESQAKEAVGDGRFLGNEDPCRVSSSVQAASSSPYTTPLLGQAVGPREHEALNDCLRLGNSTLFSDYNENSPGFELRGHEMTTTSGLSGDEPFSGFGDGATIWDFSWAGSL</sequence>
<dbReference type="GO" id="GO:0000978">
    <property type="term" value="F:RNA polymerase II cis-regulatory region sequence-specific DNA binding"/>
    <property type="evidence" value="ECO:0007669"/>
    <property type="project" value="TreeGrafter"/>
</dbReference>
<evidence type="ECO:0000313" key="5">
    <source>
        <dbReference type="Proteomes" id="UP000266188"/>
    </source>
</evidence>
<keyword evidence="5" id="KW-1185">Reference proteome</keyword>
<gene>
    <name evidence="4" type="ORF">PHISCL_01789</name>
</gene>
<dbReference type="STRING" id="2070753.A0A3A2ZRT8"/>
<dbReference type="GO" id="GO:0000981">
    <property type="term" value="F:DNA-binding transcription factor activity, RNA polymerase II-specific"/>
    <property type="evidence" value="ECO:0007669"/>
    <property type="project" value="TreeGrafter"/>
</dbReference>
<name>A0A3A2ZRT8_9EURO</name>
<evidence type="ECO:0000313" key="4">
    <source>
        <dbReference type="EMBL" id="RJE25882.1"/>
    </source>
</evidence>
<dbReference type="InterPro" id="IPR051127">
    <property type="entry name" value="Fungal_SecMet_Regulators"/>
</dbReference>
<dbReference type="PANTHER" id="PTHR47424">
    <property type="entry name" value="REGULATORY PROTEIN GAL4"/>
    <property type="match status" value="1"/>
</dbReference>
<keyword evidence="3" id="KW-0539">Nucleus</keyword>
<dbReference type="AlphaFoldDB" id="A0A3A2ZRT8"/>
<protein>
    <submittedName>
        <fullName evidence="4">Uncharacterized protein</fullName>
    </submittedName>
</protein>
<evidence type="ECO:0000256" key="2">
    <source>
        <dbReference type="ARBA" id="ARBA00023163"/>
    </source>
</evidence>
<evidence type="ECO:0000256" key="1">
    <source>
        <dbReference type="ARBA" id="ARBA00023015"/>
    </source>
</evidence>
<comment type="caution">
    <text evidence="4">The sequence shown here is derived from an EMBL/GenBank/DDBJ whole genome shotgun (WGS) entry which is preliminary data.</text>
</comment>
<organism evidence="4 5">
    <name type="scientific">Aspergillus sclerotialis</name>
    <dbReference type="NCBI Taxonomy" id="2070753"/>
    <lineage>
        <taxon>Eukaryota</taxon>
        <taxon>Fungi</taxon>
        <taxon>Dikarya</taxon>
        <taxon>Ascomycota</taxon>
        <taxon>Pezizomycotina</taxon>
        <taxon>Eurotiomycetes</taxon>
        <taxon>Eurotiomycetidae</taxon>
        <taxon>Eurotiales</taxon>
        <taxon>Aspergillaceae</taxon>
        <taxon>Aspergillus</taxon>
        <taxon>Aspergillus subgen. Polypaecilum</taxon>
    </lineage>
</organism>
<dbReference type="OrthoDB" id="47007at2759"/>
<dbReference type="GO" id="GO:0000435">
    <property type="term" value="P:positive regulation of transcription from RNA polymerase II promoter by galactose"/>
    <property type="evidence" value="ECO:0007669"/>
    <property type="project" value="TreeGrafter"/>
</dbReference>
<keyword evidence="2" id="KW-0804">Transcription</keyword>
<accession>A0A3A2ZRT8</accession>
<dbReference type="Proteomes" id="UP000266188">
    <property type="component" value="Unassembled WGS sequence"/>
</dbReference>
<dbReference type="EMBL" id="MVGC01000035">
    <property type="protein sequence ID" value="RJE25882.1"/>
    <property type="molecule type" value="Genomic_DNA"/>
</dbReference>
<dbReference type="PANTHER" id="PTHR47424:SF9">
    <property type="entry name" value="TAH-2"/>
    <property type="match status" value="1"/>
</dbReference>
<proteinExistence type="predicted"/>
<dbReference type="GO" id="GO:0005634">
    <property type="term" value="C:nucleus"/>
    <property type="evidence" value="ECO:0007669"/>
    <property type="project" value="TreeGrafter"/>
</dbReference>
<evidence type="ECO:0000256" key="3">
    <source>
        <dbReference type="ARBA" id="ARBA00023242"/>
    </source>
</evidence>
<dbReference type="CDD" id="cd12148">
    <property type="entry name" value="fungal_TF_MHR"/>
    <property type="match status" value="1"/>
</dbReference>